<dbReference type="Proteomes" id="UP001153199">
    <property type="component" value="Unassembled WGS sequence"/>
</dbReference>
<sequence length="371" mass="42353">MTKFNIHGAEGYTKKYTPSEVIAKDIYGQNMGNMLFYGSVYNAVSKNKNNIIQTSRAIEVINEADYYLMPQANLFYKYFSKNIEGHIRRMKEISIPTIIVGVGYQSSVGASSFENEDPQLNKLVKEFVSSVLENSASIGVRGQITKKYLLNLGFAESDIDIIGCPSVRFFGSELDLVAREYPDFSANMKIAVNYTPTRYNNAWGKVITNIFKEYKNSYAILQDKYEINNLSWKFPNVVLPKIPEKIKKLSDIPVTPMHPVFKENRGRVFTDANQWINSMKTFDFSIGTRIHGNIASILAGTPSLVIAIDTRTLELAEYFKIPYVMLSDLDKYPNLESLYNKAIEDMPLFYDNYSNILKDYHSFFKKNGIII</sequence>
<keyword evidence="2" id="KW-0808">Transferase</keyword>
<evidence type="ECO:0000259" key="1">
    <source>
        <dbReference type="Pfam" id="PF04230"/>
    </source>
</evidence>
<gene>
    <name evidence="2" type="ORF">NF717_03060</name>
</gene>
<dbReference type="AlphaFoldDB" id="A0A9X4SAS4"/>
<protein>
    <submittedName>
        <fullName evidence="2">Polysaccharide pyruvyl transferase family protein</fullName>
    </submittedName>
</protein>
<accession>A0A9X4SAS4</accession>
<comment type="caution">
    <text evidence="2">The sequence shown here is derived from an EMBL/GenBank/DDBJ whole genome shotgun (WGS) entry which is preliminary data.</text>
</comment>
<dbReference type="InterPro" id="IPR007345">
    <property type="entry name" value="Polysacch_pyruvyl_Trfase"/>
</dbReference>
<name>A0A9X4SAS4_9LACT</name>
<dbReference type="EMBL" id="JAMWFV010000002">
    <property type="protein sequence ID" value="MDG6144641.1"/>
    <property type="molecule type" value="Genomic_DNA"/>
</dbReference>
<proteinExistence type="predicted"/>
<dbReference type="RefSeq" id="WP_279360577.1">
    <property type="nucleotide sequence ID" value="NZ_CP141727.1"/>
</dbReference>
<dbReference type="Pfam" id="PF04230">
    <property type="entry name" value="PS_pyruv_trans"/>
    <property type="match status" value="1"/>
</dbReference>
<feature type="domain" description="Polysaccharide pyruvyl transferase" evidence="1">
    <location>
        <begin position="93"/>
        <end position="309"/>
    </location>
</feature>
<organism evidence="2 3">
    <name type="scientific">Lactococcus formosensis</name>
    <dbReference type="NCBI Taxonomy" id="1281486"/>
    <lineage>
        <taxon>Bacteria</taxon>
        <taxon>Bacillati</taxon>
        <taxon>Bacillota</taxon>
        <taxon>Bacilli</taxon>
        <taxon>Lactobacillales</taxon>
        <taxon>Streptococcaceae</taxon>
        <taxon>Lactococcus</taxon>
    </lineage>
</organism>
<reference evidence="2" key="1">
    <citation type="submission" date="2022-06" db="EMBL/GenBank/DDBJ databases">
        <title>Lactococcus from bovine mastitis in China.</title>
        <authorList>
            <person name="Lin Y."/>
            <person name="Han B."/>
        </authorList>
    </citation>
    <scope>NUCLEOTIDE SEQUENCE</scope>
    <source>
        <strain evidence="2">Ningxia-I-26</strain>
    </source>
</reference>
<evidence type="ECO:0000313" key="3">
    <source>
        <dbReference type="Proteomes" id="UP001153199"/>
    </source>
</evidence>
<dbReference type="GO" id="GO:0016740">
    <property type="term" value="F:transferase activity"/>
    <property type="evidence" value="ECO:0007669"/>
    <property type="project" value="UniProtKB-KW"/>
</dbReference>
<evidence type="ECO:0000313" key="2">
    <source>
        <dbReference type="EMBL" id="MDG6144641.1"/>
    </source>
</evidence>
<keyword evidence="3" id="KW-1185">Reference proteome</keyword>